<keyword evidence="4 8" id="KW-0689">Ribosomal protein</keyword>
<evidence type="ECO:0000256" key="2">
    <source>
        <dbReference type="ARBA" id="ARBA00010152"/>
    </source>
</evidence>
<dbReference type="EMBL" id="HBUF01639030">
    <property type="protein sequence ID" value="CAG6784660.1"/>
    <property type="molecule type" value="Transcribed_RNA"/>
</dbReference>
<dbReference type="GO" id="GO:0005762">
    <property type="term" value="C:mitochondrial large ribosomal subunit"/>
    <property type="evidence" value="ECO:0007669"/>
    <property type="project" value="InterPro"/>
</dbReference>
<dbReference type="EMBL" id="HBUF01305981">
    <property type="protein sequence ID" value="CAG6692140.1"/>
    <property type="molecule type" value="Transcribed_RNA"/>
</dbReference>
<comment type="similarity">
    <text evidence="2">Belongs to the mitochondrion-specific ribosomal protein mL41 family.</text>
</comment>
<accession>A0A8D9BKX2</accession>
<evidence type="ECO:0000256" key="1">
    <source>
        <dbReference type="ARBA" id="ARBA00004173"/>
    </source>
</evidence>
<comment type="subcellular location">
    <subcellularLocation>
        <location evidence="1">Mitochondrion</location>
    </subcellularLocation>
</comment>
<evidence type="ECO:0000313" key="8">
    <source>
        <dbReference type="EMBL" id="CAG6784660.1"/>
    </source>
</evidence>
<dbReference type="EMBL" id="HBUF01359268">
    <property type="protein sequence ID" value="CAG6719710.1"/>
    <property type="molecule type" value="Transcribed_RNA"/>
</dbReference>
<evidence type="ECO:0000256" key="7">
    <source>
        <dbReference type="SAM" id="MobiDB-lite"/>
    </source>
</evidence>
<reference evidence="8" key="1">
    <citation type="submission" date="2021-05" db="EMBL/GenBank/DDBJ databases">
        <authorList>
            <person name="Alioto T."/>
            <person name="Alioto T."/>
            <person name="Gomez Garrido J."/>
        </authorList>
    </citation>
    <scope>NUCLEOTIDE SEQUENCE</scope>
</reference>
<dbReference type="EMBL" id="HBUF01359269">
    <property type="protein sequence ID" value="CAG6719711.1"/>
    <property type="molecule type" value="Transcribed_RNA"/>
</dbReference>
<keyword evidence="6" id="KW-0687">Ribonucleoprotein</keyword>
<proteinExistence type="inferred from homology"/>
<protein>
    <submittedName>
        <fullName evidence="8">39S ribosomal protein L41, mitochondrial</fullName>
    </submittedName>
</protein>
<dbReference type="GO" id="GO:0006412">
    <property type="term" value="P:translation"/>
    <property type="evidence" value="ECO:0007669"/>
    <property type="project" value="TreeGrafter"/>
</dbReference>
<evidence type="ECO:0000256" key="4">
    <source>
        <dbReference type="ARBA" id="ARBA00022980"/>
    </source>
</evidence>
<sequence>MSLKLLKLVSLHSRPFSTSTISCGKKNFRKFNWINRGTRQHREDQKLNPDPRYTPSYGVRNVLHTPDGKPVVETIPELVVPDLEGFKLKPYVSYRTNDTNVPEFTAKDLFTEFYAEKIRQDFLENKLDEDGNPLEPSPYEKMTPEQAEARARKSGSDLFDQEIDVSHLTQITKDYYLKE</sequence>
<evidence type="ECO:0000256" key="5">
    <source>
        <dbReference type="ARBA" id="ARBA00023128"/>
    </source>
</evidence>
<dbReference type="PANTHER" id="PTHR21338:SF0">
    <property type="entry name" value="LARGE RIBOSOMAL SUBUNIT PROTEIN ML41"/>
    <property type="match status" value="1"/>
</dbReference>
<keyword evidence="3" id="KW-0809">Transit peptide</keyword>
<dbReference type="PANTHER" id="PTHR21338">
    <property type="entry name" value="MITOCHONDRIAL RIBOSOMAL PROTEIN L41"/>
    <property type="match status" value="1"/>
</dbReference>
<organism evidence="8">
    <name type="scientific">Cacopsylla melanoneura</name>
    <dbReference type="NCBI Taxonomy" id="428564"/>
    <lineage>
        <taxon>Eukaryota</taxon>
        <taxon>Metazoa</taxon>
        <taxon>Ecdysozoa</taxon>
        <taxon>Arthropoda</taxon>
        <taxon>Hexapoda</taxon>
        <taxon>Insecta</taxon>
        <taxon>Pterygota</taxon>
        <taxon>Neoptera</taxon>
        <taxon>Paraneoptera</taxon>
        <taxon>Hemiptera</taxon>
        <taxon>Sternorrhyncha</taxon>
        <taxon>Psylloidea</taxon>
        <taxon>Psyllidae</taxon>
        <taxon>Psyllinae</taxon>
        <taxon>Cacopsylla</taxon>
    </lineage>
</organism>
<dbReference type="GO" id="GO:0003735">
    <property type="term" value="F:structural constituent of ribosome"/>
    <property type="evidence" value="ECO:0007669"/>
    <property type="project" value="InterPro"/>
</dbReference>
<dbReference type="EMBL" id="HBUF01639032">
    <property type="protein sequence ID" value="CAG6784662.1"/>
    <property type="molecule type" value="Transcribed_RNA"/>
</dbReference>
<dbReference type="Pfam" id="PF09809">
    <property type="entry name" value="MRP-L27"/>
    <property type="match status" value="1"/>
</dbReference>
<dbReference type="AlphaFoldDB" id="A0A8D9BKX2"/>
<dbReference type="EMBL" id="HBUF01305982">
    <property type="protein sequence ID" value="CAG6692141.1"/>
    <property type="molecule type" value="Transcribed_RNA"/>
</dbReference>
<dbReference type="InterPro" id="IPR019189">
    <property type="entry name" value="Ribosomal_mL41"/>
</dbReference>
<name>A0A8D9BKX2_9HEMI</name>
<evidence type="ECO:0000256" key="3">
    <source>
        <dbReference type="ARBA" id="ARBA00022946"/>
    </source>
</evidence>
<evidence type="ECO:0000256" key="6">
    <source>
        <dbReference type="ARBA" id="ARBA00023274"/>
    </source>
</evidence>
<feature type="region of interest" description="Disordered" evidence="7">
    <location>
        <begin position="126"/>
        <end position="158"/>
    </location>
</feature>
<keyword evidence="5" id="KW-0496">Mitochondrion</keyword>